<dbReference type="AlphaFoldDB" id="A0A9W6P445"/>
<evidence type="ECO:0000313" key="2">
    <source>
        <dbReference type="Proteomes" id="UP001165092"/>
    </source>
</evidence>
<proteinExistence type="predicted"/>
<evidence type="ECO:0008006" key="3">
    <source>
        <dbReference type="Google" id="ProtNLM"/>
    </source>
</evidence>
<protein>
    <recommendedName>
        <fullName evidence="3">CsbD family protein</fullName>
    </recommendedName>
</protein>
<name>A0A9W6P445_9ACTN</name>
<comment type="caution">
    <text evidence="1">The sequence shown here is derived from an EMBL/GenBank/DDBJ whole genome shotgun (WGS) entry which is preliminary data.</text>
</comment>
<dbReference type="Gene3D" id="1.10.1470.10">
    <property type="entry name" value="YjbJ"/>
    <property type="match status" value="1"/>
</dbReference>
<evidence type="ECO:0000313" key="1">
    <source>
        <dbReference type="EMBL" id="GLU46811.1"/>
    </source>
</evidence>
<accession>A0A9W6P445</accession>
<keyword evidence="2" id="KW-1185">Reference proteome</keyword>
<dbReference type="SUPFAM" id="SSF69047">
    <property type="entry name" value="Hypothetical protein YjbJ"/>
    <property type="match status" value="1"/>
</dbReference>
<reference evidence="1" key="1">
    <citation type="submission" date="2023-02" db="EMBL/GenBank/DDBJ databases">
        <title>Nocardiopsis ansamitocini NBRC 112285.</title>
        <authorList>
            <person name="Ichikawa N."/>
            <person name="Sato H."/>
            <person name="Tonouchi N."/>
        </authorList>
    </citation>
    <scope>NUCLEOTIDE SEQUENCE</scope>
    <source>
        <strain evidence="1">NBRC 112285</strain>
    </source>
</reference>
<dbReference type="EMBL" id="BSQG01000001">
    <property type="protein sequence ID" value="GLU46811.1"/>
    <property type="molecule type" value="Genomic_DNA"/>
</dbReference>
<dbReference type="RefSeq" id="WP_285757624.1">
    <property type="nucleotide sequence ID" value="NZ_BSQG01000001.1"/>
</dbReference>
<dbReference type="Proteomes" id="UP001165092">
    <property type="component" value="Unassembled WGS sequence"/>
</dbReference>
<gene>
    <name evidence="1" type="ORF">Nans01_11620</name>
</gene>
<dbReference type="InterPro" id="IPR036629">
    <property type="entry name" value="YjbJ_sf"/>
</dbReference>
<organism evidence="1 2">
    <name type="scientific">Nocardiopsis ansamitocini</name>
    <dbReference type="NCBI Taxonomy" id="1670832"/>
    <lineage>
        <taxon>Bacteria</taxon>
        <taxon>Bacillati</taxon>
        <taxon>Actinomycetota</taxon>
        <taxon>Actinomycetes</taxon>
        <taxon>Streptosporangiales</taxon>
        <taxon>Nocardiopsidaceae</taxon>
        <taxon>Nocardiopsis</taxon>
    </lineage>
</organism>
<sequence length="62" mass="6540">MSVAKKAAAKGQQVKGKIEQAVGDAVGNEDLKGKGHRDVLEGRLRETGAEIGIEVAKARKKL</sequence>